<dbReference type="PANTHER" id="PTHR23159:SF60">
    <property type="entry name" value="SPINDLE ASSEMBLY ABNORMAL PROTEIN 4"/>
    <property type="match status" value="1"/>
</dbReference>
<proteinExistence type="predicted"/>
<dbReference type="EMBL" id="JBHSFQ010000011">
    <property type="protein sequence ID" value="MFC4562857.1"/>
    <property type="molecule type" value="Genomic_DNA"/>
</dbReference>
<feature type="region of interest" description="Disordered" evidence="2">
    <location>
        <begin position="867"/>
        <end position="891"/>
    </location>
</feature>
<dbReference type="InterPro" id="IPR013496">
    <property type="entry name" value="CHP02680"/>
</dbReference>
<dbReference type="SUPFAM" id="SSF52540">
    <property type="entry name" value="P-loop containing nucleoside triphosphate hydrolases"/>
    <property type="match status" value="1"/>
</dbReference>
<dbReference type="CDD" id="cd00267">
    <property type="entry name" value="ABC_ATPase"/>
    <property type="match status" value="1"/>
</dbReference>
<name>A0ABV9DWR1_9ACTN</name>
<keyword evidence="4" id="KW-1185">Reference proteome</keyword>
<gene>
    <name evidence="3" type="ORF">ACFO4E_13400</name>
</gene>
<keyword evidence="1" id="KW-0175">Coiled coil</keyword>
<accession>A0ABV9DWR1</accession>
<evidence type="ECO:0000256" key="2">
    <source>
        <dbReference type="SAM" id="MobiDB-lite"/>
    </source>
</evidence>
<evidence type="ECO:0000313" key="3">
    <source>
        <dbReference type="EMBL" id="MFC4562857.1"/>
    </source>
</evidence>
<feature type="compositionally biased region" description="Basic and acidic residues" evidence="2">
    <location>
        <begin position="869"/>
        <end position="879"/>
    </location>
</feature>
<comment type="caution">
    <text evidence="3">The sequence shown here is derived from an EMBL/GenBank/DDBJ whole genome shotgun (WGS) entry which is preliminary data.</text>
</comment>
<protein>
    <submittedName>
        <fullName evidence="3">TIGR02680 family protein</fullName>
    </submittedName>
</protein>
<dbReference type="InterPro" id="IPR027417">
    <property type="entry name" value="P-loop_NTPase"/>
</dbReference>
<dbReference type="Pfam" id="PF13558">
    <property type="entry name" value="SbcC_Walker_B"/>
    <property type="match status" value="1"/>
</dbReference>
<sequence length="1347" mass="147470">MITEAPEQTRDGRWIPTRAGILNVWRYYDEVFTFHNGRLLLRGRNGTGKSKALELLLPFLLDASLRPNRLSTFGGNERVMHWNMIGHGYPGASRVGYVWLEFKRVENGAEHWFTCGARLQATRDTRQVHAAYFTCSGRVGHGISLVTGDGAPLTRDALRKALGTAGTVHSGPDDYRARVRGMLYPSLSEARYDSLITALLQLRTPKLSERLDPALLSDLLSSALPPLGRGELADIADGFERLDRQREELADLAAQVEVAERLAARQRTYARHVLRAGAARLISATTEMDRRTREETAANEQRAAATTELDELQRRQAALKRETAQVSGEISGLRESEAFKAGADIDRLREQAEGARIRAESLRSGATRRSRQAAGRRTTADELRTHARSQEQAAVGAYGAAARAAERIGMDNRLAQARDHAVGDEQGVPRARRSFRAALDSRSVQIAEVRQAVADHRAESVRLADLESDLADASDSIDALDGQREEAGSALEAVRTRVSESLEAWALSCVELQPLDTEALESSIDGDAVGDLVATARMRAAERLTAERTERARDVTVLRAERDELAGRLAGLRDQAEVLPPVPYARGTHRDSLPGAPLWRLVRFTDGVQATAQAGLEAALEASGLLDAWILPDGTVRVADDVHDVFGAPTARVARGRSLLDVLEVEDDAAVPTAATAALLASVAVHDTIRDAGTDSGDVVICLDGGWRTGPLWGRWAKPEPSYVGAAARERARRAAIGELTADIGRVESRIGEQQAALSVLDGRRDDLAEEVRRRPSTTPLAEARRAVEQAERALAILRDSAARLRTRVQEQSRTAKAAADTCDSLASHHRLPVEDSALSGLASELDSVRALADTWLDRVTESRSLTRQAEDAEALARESEEEAHESAEAAVAGENEAALLAERFSAVESTLGVEHREVVERIGAAEARLRAHQDEAGSLHTGEAEIQRRIGKLEQSVISLGEARAGAVERRDTEAERLRTLMAKSLRDDAGIAAELAAEAPVRATQEAARAIAAEIHQDTTEERIRAAFGRLSGAVYDARQTLAGIELELDAFEDVHVLSARVNGLRMGAARLRDSLHTEQQQRATDLSAEERALFDRTLTGDTRRHLADRIRQADALVEGMNRRLQQVRTASRISVRLRWRVAPDAPEGTAQVRDLLLRSPQTLDDDDRDALHRFFRDRIDDARSADTTTGWEEHLMEVLDYTRWHRFTVELDKADGRGWQELTRRAHGQLSGGEKAIALHLPLFAAVAAHYESDPAAPRFILLDEVFVGVDTTNRGQVFALLGALGLDLVLTSDHEWCTYAELDGIAIHQLIPGDDDDAVTSARWVWTGADLEAVEEDTGERVA</sequence>
<dbReference type="Gene3D" id="3.40.50.300">
    <property type="entry name" value="P-loop containing nucleotide triphosphate hydrolases"/>
    <property type="match status" value="1"/>
</dbReference>
<dbReference type="PANTHER" id="PTHR23159">
    <property type="entry name" value="CENTROSOMAL PROTEIN 2"/>
    <property type="match status" value="1"/>
</dbReference>
<reference evidence="4" key="1">
    <citation type="journal article" date="2019" name="Int. J. Syst. Evol. Microbiol.">
        <title>The Global Catalogue of Microorganisms (GCM) 10K type strain sequencing project: providing services to taxonomists for standard genome sequencing and annotation.</title>
        <authorList>
            <consortium name="The Broad Institute Genomics Platform"/>
            <consortium name="The Broad Institute Genome Sequencing Center for Infectious Disease"/>
            <person name="Wu L."/>
            <person name="Ma J."/>
        </authorList>
    </citation>
    <scope>NUCLEOTIDE SEQUENCE [LARGE SCALE GENOMIC DNA]</scope>
    <source>
        <strain evidence="4">XZYJ18</strain>
    </source>
</reference>
<feature type="coiled-coil region" evidence="1">
    <location>
        <begin position="781"/>
        <end position="808"/>
    </location>
</feature>
<organism evidence="3 4">
    <name type="scientific">Nocardiopsis mangrovi</name>
    <dbReference type="NCBI Taxonomy" id="1179818"/>
    <lineage>
        <taxon>Bacteria</taxon>
        <taxon>Bacillati</taxon>
        <taxon>Actinomycetota</taxon>
        <taxon>Actinomycetes</taxon>
        <taxon>Streptosporangiales</taxon>
        <taxon>Nocardiopsidaceae</taxon>
        <taxon>Nocardiopsis</taxon>
    </lineage>
</organism>
<feature type="region of interest" description="Disordered" evidence="2">
    <location>
        <begin position="360"/>
        <end position="381"/>
    </location>
</feature>
<dbReference type="NCBIfam" id="TIGR02680">
    <property type="entry name" value="TIGR02680 family protein"/>
    <property type="match status" value="1"/>
</dbReference>
<dbReference type="RefSeq" id="WP_378574406.1">
    <property type="nucleotide sequence ID" value="NZ_JBHSFQ010000011.1"/>
</dbReference>
<evidence type="ECO:0000256" key="1">
    <source>
        <dbReference type="SAM" id="Coils"/>
    </source>
</evidence>
<evidence type="ECO:0000313" key="4">
    <source>
        <dbReference type="Proteomes" id="UP001595923"/>
    </source>
</evidence>
<dbReference type="Proteomes" id="UP001595923">
    <property type="component" value="Unassembled WGS sequence"/>
</dbReference>